<dbReference type="InterPro" id="IPR012341">
    <property type="entry name" value="6hp_glycosidase-like_sf"/>
</dbReference>
<evidence type="ECO:0000313" key="1">
    <source>
        <dbReference type="EMBL" id="HIW72291.1"/>
    </source>
</evidence>
<gene>
    <name evidence="1" type="ORF">H9875_06640</name>
</gene>
<dbReference type="SUPFAM" id="SSF48208">
    <property type="entry name" value="Six-hairpin glycosidases"/>
    <property type="match status" value="1"/>
</dbReference>
<keyword evidence="1" id="KW-0378">Hydrolase</keyword>
<accession>A0A9D1QUM9</accession>
<dbReference type="GO" id="GO:0016787">
    <property type="term" value="F:hydrolase activity"/>
    <property type="evidence" value="ECO:0007669"/>
    <property type="project" value="UniProtKB-KW"/>
</dbReference>
<name>A0A9D1QUM9_9LACO</name>
<organism evidence="1 2">
    <name type="scientific">Candidatus Levilactobacillus faecigallinarum</name>
    <dbReference type="NCBI Taxonomy" id="2838638"/>
    <lineage>
        <taxon>Bacteria</taxon>
        <taxon>Bacillati</taxon>
        <taxon>Bacillota</taxon>
        <taxon>Bacilli</taxon>
        <taxon>Lactobacillales</taxon>
        <taxon>Lactobacillaceae</taxon>
        <taxon>Levilactobacillus</taxon>
    </lineage>
</organism>
<dbReference type="EMBL" id="DXGJ01000050">
    <property type="protein sequence ID" value="HIW72291.1"/>
    <property type="molecule type" value="Genomic_DNA"/>
</dbReference>
<dbReference type="AlphaFoldDB" id="A0A9D1QUM9"/>
<reference evidence="1" key="2">
    <citation type="submission" date="2021-04" db="EMBL/GenBank/DDBJ databases">
        <authorList>
            <person name="Gilroy R."/>
        </authorList>
    </citation>
    <scope>NUCLEOTIDE SEQUENCE</scope>
    <source>
        <strain evidence="1">CHK173-259</strain>
    </source>
</reference>
<dbReference type="Proteomes" id="UP000886822">
    <property type="component" value="Unassembled WGS sequence"/>
</dbReference>
<protein>
    <submittedName>
        <fullName evidence="1">Glycosyl hydrolase family 8</fullName>
    </submittedName>
</protein>
<comment type="caution">
    <text evidence="1">The sequence shown here is derived from an EMBL/GenBank/DDBJ whole genome shotgun (WGS) entry which is preliminary data.</text>
</comment>
<dbReference type="GO" id="GO:0005975">
    <property type="term" value="P:carbohydrate metabolic process"/>
    <property type="evidence" value="ECO:0007669"/>
    <property type="project" value="InterPro"/>
</dbReference>
<dbReference type="Gene3D" id="1.50.10.10">
    <property type="match status" value="1"/>
</dbReference>
<reference evidence="1" key="1">
    <citation type="journal article" date="2021" name="PeerJ">
        <title>Extensive microbial diversity within the chicken gut microbiome revealed by metagenomics and culture.</title>
        <authorList>
            <person name="Gilroy R."/>
            <person name="Ravi A."/>
            <person name="Getino M."/>
            <person name="Pursley I."/>
            <person name="Horton D.L."/>
            <person name="Alikhan N.F."/>
            <person name="Baker D."/>
            <person name="Gharbi K."/>
            <person name="Hall N."/>
            <person name="Watson M."/>
            <person name="Adriaenssens E.M."/>
            <person name="Foster-Nyarko E."/>
            <person name="Jarju S."/>
            <person name="Secka A."/>
            <person name="Antonio M."/>
            <person name="Oren A."/>
            <person name="Chaudhuri R.R."/>
            <person name="La Ragione R."/>
            <person name="Hildebrand F."/>
            <person name="Pallen M.J."/>
        </authorList>
    </citation>
    <scope>NUCLEOTIDE SEQUENCE</scope>
    <source>
        <strain evidence="1">CHK173-259</strain>
    </source>
</reference>
<dbReference type="InterPro" id="IPR008928">
    <property type="entry name" value="6-hairpin_glycosidase_sf"/>
</dbReference>
<sequence>MVSLLTLVGCRAKTATMTPPKQSPKVLVTKSQRRTATDRRNQAQLARFISQKMVTSQGIYTNYRDTATRQAGAATGHELLSESAGMWLLYLAQHRQFKKFQTFYRATVKTFGDHGQFSYRYDPRSRKRFAVNATLDDLRIIRALNVYDALSGTARYRQEAANHFAALKTGAIRGGRVYDYYDPQAKRAAKTSSLAYIDLLTLHYYEQTTKAGRKAYQKQVRVLEGGYLGDVFPLYAANFNWQSLTYGTKNLNTSEALEVLLHLAEVGKLRSASRGWLAQQVAKHQLYNGYTTAGSASNLGQSPANYALAAMIFACQHDQKNYDRAMQLAWKTQVTQASSPLRGGIGDAQTGQSYSYNNLTVLNAANY</sequence>
<evidence type="ECO:0000313" key="2">
    <source>
        <dbReference type="Proteomes" id="UP000886822"/>
    </source>
</evidence>
<proteinExistence type="predicted"/>